<dbReference type="Proteomes" id="UP001218218">
    <property type="component" value="Unassembled WGS sequence"/>
</dbReference>
<feature type="region of interest" description="Disordered" evidence="1">
    <location>
        <begin position="170"/>
        <end position="196"/>
    </location>
</feature>
<keyword evidence="2" id="KW-0732">Signal</keyword>
<feature type="compositionally biased region" description="Polar residues" evidence="1">
    <location>
        <begin position="170"/>
        <end position="191"/>
    </location>
</feature>
<evidence type="ECO:0000313" key="3">
    <source>
        <dbReference type="EMBL" id="KAJ7346284.1"/>
    </source>
</evidence>
<evidence type="ECO:0000313" key="4">
    <source>
        <dbReference type="Proteomes" id="UP001218218"/>
    </source>
</evidence>
<feature type="chain" id="PRO_5042123285" evidence="2">
    <location>
        <begin position="28"/>
        <end position="260"/>
    </location>
</feature>
<dbReference type="Gene3D" id="2.60.120.260">
    <property type="entry name" value="Galactose-binding domain-like"/>
    <property type="match status" value="1"/>
</dbReference>
<feature type="signal peptide" evidence="2">
    <location>
        <begin position="1"/>
        <end position="27"/>
    </location>
</feature>
<dbReference type="EMBL" id="JARIHO010000021">
    <property type="protein sequence ID" value="KAJ7346284.1"/>
    <property type="molecule type" value="Genomic_DNA"/>
</dbReference>
<reference evidence="3" key="1">
    <citation type="submission" date="2023-03" db="EMBL/GenBank/DDBJ databases">
        <title>Massive genome expansion in bonnet fungi (Mycena s.s.) driven by repeated elements and novel gene families across ecological guilds.</title>
        <authorList>
            <consortium name="Lawrence Berkeley National Laboratory"/>
            <person name="Harder C.B."/>
            <person name="Miyauchi S."/>
            <person name="Viragh M."/>
            <person name="Kuo A."/>
            <person name="Thoen E."/>
            <person name="Andreopoulos B."/>
            <person name="Lu D."/>
            <person name="Skrede I."/>
            <person name="Drula E."/>
            <person name="Henrissat B."/>
            <person name="Morin E."/>
            <person name="Kohler A."/>
            <person name="Barry K."/>
            <person name="LaButti K."/>
            <person name="Morin E."/>
            <person name="Salamov A."/>
            <person name="Lipzen A."/>
            <person name="Mereny Z."/>
            <person name="Hegedus B."/>
            <person name="Baldrian P."/>
            <person name="Stursova M."/>
            <person name="Weitz H."/>
            <person name="Taylor A."/>
            <person name="Grigoriev I.V."/>
            <person name="Nagy L.G."/>
            <person name="Martin F."/>
            <person name="Kauserud H."/>
        </authorList>
    </citation>
    <scope>NUCLEOTIDE SEQUENCE</scope>
    <source>
        <strain evidence="3">CBHHK002</strain>
    </source>
</reference>
<evidence type="ECO:0000256" key="1">
    <source>
        <dbReference type="SAM" id="MobiDB-lite"/>
    </source>
</evidence>
<name>A0AAD7A045_9AGAR</name>
<proteinExistence type="predicted"/>
<protein>
    <submittedName>
        <fullName evidence="3">Uncharacterized protein</fullName>
    </submittedName>
</protein>
<comment type="caution">
    <text evidence="3">The sequence shown here is derived from an EMBL/GenBank/DDBJ whole genome shotgun (WGS) entry which is preliminary data.</text>
</comment>
<dbReference type="AlphaFoldDB" id="A0AAD7A045"/>
<keyword evidence="4" id="KW-1185">Reference proteome</keyword>
<gene>
    <name evidence="3" type="ORF">DFH08DRAFT_961727</name>
</gene>
<accession>A0AAD7A045</accession>
<evidence type="ECO:0000256" key="2">
    <source>
        <dbReference type="SAM" id="SignalP"/>
    </source>
</evidence>
<organism evidence="3 4">
    <name type="scientific">Mycena albidolilacea</name>
    <dbReference type="NCBI Taxonomy" id="1033008"/>
    <lineage>
        <taxon>Eukaryota</taxon>
        <taxon>Fungi</taxon>
        <taxon>Dikarya</taxon>
        <taxon>Basidiomycota</taxon>
        <taxon>Agaricomycotina</taxon>
        <taxon>Agaricomycetes</taxon>
        <taxon>Agaricomycetidae</taxon>
        <taxon>Agaricales</taxon>
        <taxon>Marasmiineae</taxon>
        <taxon>Mycenaceae</taxon>
        <taxon>Mycena</taxon>
    </lineage>
</organism>
<sequence>MGRLRSYRELTLALFALISTYAPLVAGQANRTVNDFSSLVSYSAVEAVTHLDSTGFDVTRLNNRTVAVMNSTVSASISMTMNFTGTALWLFLTKPATTPESTSTASYTIFLDGAVVLDVGQTPLEADAMYSAVAYSNTSLHLGAHEVILRINDGGTAYFDYAVFTSDNPNPEISTAPVQPPASTGTPSESAATGGKPKTHIAAIAGAVTELNVSVTSLVFVCTDSGFTGSCTVLIAGSTQCENVPSNFNERITPIDPDSG</sequence>